<name>A0A0E3BAU7_9BURK</name>
<dbReference type="Proteomes" id="UP000029567">
    <property type="component" value="Unassembled WGS sequence"/>
</dbReference>
<evidence type="ECO:0000313" key="1">
    <source>
        <dbReference type="EMBL" id="KGG84780.1"/>
    </source>
</evidence>
<comment type="caution">
    <text evidence="1">The sequence shown here is derived from an EMBL/GenBank/DDBJ whole genome shotgun (WGS) entry which is preliminary data.</text>
</comment>
<proteinExistence type="predicted"/>
<sequence>MLSDLAQAGCCILTIYGVKRQTIPLKVHFKTAQQESLMKSADSSFLQKALIMKAFLRFLSLSYLQQKG</sequence>
<accession>A0A0E3BAU7</accession>
<reference evidence="1 2" key="1">
    <citation type="submission" date="2013-09" db="EMBL/GenBank/DDBJ databases">
        <title>High correlation between genotypes and phenotypes of environmental bacteria Comamonas testosteroni strains.</title>
        <authorList>
            <person name="Liu L."/>
            <person name="Zhu W."/>
            <person name="Xia X."/>
            <person name="Xu B."/>
            <person name="Luo M."/>
            <person name="Wang G."/>
        </authorList>
    </citation>
    <scope>NUCLEOTIDE SEQUENCE [LARGE SCALE GENOMIC DNA]</scope>
    <source>
        <strain evidence="1 2">JL14</strain>
    </source>
</reference>
<dbReference type="EMBL" id="AWTN01000124">
    <property type="protein sequence ID" value="KGG84780.1"/>
    <property type="molecule type" value="Genomic_DNA"/>
</dbReference>
<gene>
    <name evidence="1" type="ORF">P245_22995</name>
</gene>
<protein>
    <submittedName>
        <fullName evidence="1">Uncharacterized protein</fullName>
    </submittedName>
</protein>
<organism evidence="1 2">
    <name type="scientific">Comamonas thiooxydans</name>
    <dbReference type="NCBI Taxonomy" id="363952"/>
    <lineage>
        <taxon>Bacteria</taxon>
        <taxon>Pseudomonadati</taxon>
        <taxon>Pseudomonadota</taxon>
        <taxon>Betaproteobacteria</taxon>
        <taxon>Burkholderiales</taxon>
        <taxon>Comamonadaceae</taxon>
        <taxon>Comamonas</taxon>
    </lineage>
</organism>
<evidence type="ECO:0000313" key="2">
    <source>
        <dbReference type="Proteomes" id="UP000029567"/>
    </source>
</evidence>
<dbReference type="AlphaFoldDB" id="A0A0E3BAU7"/>